<dbReference type="AlphaFoldDB" id="A0A438JQN7"/>
<dbReference type="Proteomes" id="UP000288805">
    <property type="component" value="Unassembled WGS sequence"/>
</dbReference>
<proteinExistence type="predicted"/>
<comment type="caution">
    <text evidence="2">The sequence shown here is derived from an EMBL/GenBank/DDBJ whole genome shotgun (WGS) entry which is preliminary data.</text>
</comment>
<evidence type="ECO:0000313" key="2">
    <source>
        <dbReference type="EMBL" id="RVX11266.1"/>
    </source>
</evidence>
<reference evidence="2 3" key="1">
    <citation type="journal article" date="2018" name="PLoS Genet.">
        <title>Population sequencing reveals clonal diversity and ancestral inbreeding in the grapevine cultivar Chardonnay.</title>
        <authorList>
            <person name="Roach M.J."/>
            <person name="Johnson D.L."/>
            <person name="Bohlmann J."/>
            <person name="van Vuuren H.J."/>
            <person name="Jones S.J."/>
            <person name="Pretorius I.S."/>
            <person name="Schmidt S.A."/>
            <person name="Borneman A.R."/>
        </authorList>
    </citation>
    <scope>NUCLEOTIDE SEQUENCE [LARGE SCALE GENOMIC DNA]</scope>
    <source>
        <strain evidence="3">cv. Chardonnay</strain>
        <strain evidence="2">I10V1</strain>
        <tissue evidence="2">Leaf</tissue>
    </source>
</reference>
<evidence type="ECO:0000313" key="1">
    <source>
        <dbReference type="EMBL" id="RVW47735.1"/>
    </source>
</evidence>
<name>A0A438JQN7_VITVI</name>
<accession>A0A438JQN7</accession>
<gene>
    <name evidence="2" type="ORF">CK203_019798</name>
    <name evidence="1" type="ORF">CK203_105088</name>
</gene>
<sequence>MSCFAWKAMLEKIVKNNQLLKTAGIIAVCASSMRNRPIIFDDDFIGILLDMEHILVKSYLSLNEYFAFLKLAESGGRQPLDSETRAAVWEACGDSGALQVLVDLLNVK</sequence>
<organism evidence="2 3">
    <name type="scientific">Vitis vinifera</name>
    <name type="common">Grape</name>
    <dbReference type="NCBI Taxonomy" id="29760"/>
    <lineage>
        <taxon>Eukaryota</taxon>
        <taxon>Viridiplantae</taxon>
        <taxon>Streptophyta</taxon>
        <taxon>Embryophyta</taxon>
        <taxon>Tracheophyta</taxon>
        <taxon>Spermatophyta</taxon>
        <taxon>Magnoliopsida</taxon>
        <taxon>eudicotyledons</taxon>
        <taxon>Gunneridae</taxon>
        <taxon>Pentapetalae</taxon>
        <taxon>rosids</taxon>
        <taxon>Vitales</taxon>
        <taxon>Vitaceae</taxon>
        <taxon>Viteae</taxon>
        <taxon>Vitis</taxon>
    </lineage>
</organism>
<dbReference type="EMBL" id="QGNW01001270">
    <property type="protein sequence ID" value="RVW47735.1"/>
    <property type="molecule type" value="Genomic_DNA"/>
</dbReference>
<protein>
    <submittedName>
        <fullName evidence="2">Uncharacterized protein</fullName>
    </submittedName>
</protein>
<dbReference type="EMBL" id="QGNW01000031">
    <property type="protein sequence ID" value="RVX11266.1"/>
    <property type="molecule type" value="Genomic_DNA"/>
</dbReference>
<evidence type="ECO:0000313" key="3">
    <source>
        <dbReference type="Proteomes" id="UP000288805"/>
    </source>
</evidence>